<sequence length="332" mass="37798">MGAKVAMRNLLPLLQKRLLSTLSSSTPTLSTLSTDPSSSFTVDFLINSCGLSTNSALSVSQKLQLREKNIQKPQSVLEFLKAHGFKEAHVVKLIEKRPGVLRRGVDTNLKPKFEFLIANGFVGELLPDLITTNPNVLERALESNIKPCFEYWKSILGSNNKIIEVSKRCAVFLTYDCKSIIQPNVELLIKEGVPEERVVKLIVAQPRIIYQRRERMAYAINAVKNLGLEPKAPMFIYALRSMLSMNEFTWKKKIEAIIACPKFLMYSTEKRLRPRYDVLKILNSKKLIEIGKKTNYLLGVTEKRFLENYVIKFANEVPGLLEVYRGTTKTKR</sequence>
<proteinExistence type="inferred from homology"/>
<keyword evidence="2" id="KW-0806">Transcription termination</keyword>
<evidence type="ECO:0008006" key="6">
    <source>
        <dbReference type="Google" id="ProtNLM"/>
    </source>
</evidence>
<comment type="caution">
    <text evidence="4">The sequence shown here is derived from an EMBL/GenBank/DDBJ whole genome shotgun (WGS) entry which is preliminary data.</text>
</comment>
<keyword evidence="2" id="KW-0805">Transcription regulation</keyword>
<evidence type="ECO:0000256" key="1">
    <source>
        <dbReference type="ARBA" id="ARBA00007692"/>
    </source>
</evidence>
<organism evidence="4 5">
    <name type="scientific">Salix udensis</name>
    <dbReference type="NCBI Taxonomy" id="889485"/>
    <lineage>
        <taxon>Eukaryota</taxon>
        <taxon>Viridiplantae</taxon>
        <taxon>Streptophyta</taxon>
        <taxon>Embryophyta</taxon>
        <taxon>Tracheophyta</taxon>
        <taxon>Spermatophyta</taxon>
        <taxon>Magnoliopsida</taxon>
        <taxon>eudicotyledons</taxon>
        <taxon>Gunneridae</taxon>
        <taxon>Pentapetalae</taxon>
        <taxon>rosids</taxon>
        <taxon>fabids</taxon>
        <taxon>Malpighiales</taxon>
        <taxon>Salicaceae</taxon>
        <taxon>Saliceae</taxon>
        <taxon>Salix</taxon>
    </lineage>
</organism>
<protein>
    <recommendedName>
        <fullName evidence="6">Mitochondrial transcription termination factor family protein</fullName>
    </recommendedName>
</protein>
<name>A0AAD6PGG9_9ROSI</name>
<keyword evidence="2" id="KW-0804">Transcription</keyword>
<evidence type="ECO:0000313" key="4">
    <source>
        <dbReference type="EMBL" id="KAJ6428200.1"/>
    </source>
</evidence>
<dbReference type="Proteomes" id="UP001162972">
    <property type="component" value="Chromosome 1"/>
</dbReference>
<dbReference type="EMBL" id="JAPFFJ010000005">
    <property type="protein sequence ID" value="KAJ6428200.1"/>
    <property type="molecule type" value="Genomic_DNA"/>
</dbReference>
<dbReference type="SMART" id="SM00733">
    <property type="entry name" value="Mterf"/>
    <property type="match status" value="7"/>
</dbReference>
<evidence type="ECO:0000256" key="2">
    <source>
        <dbReference type="ARBA" id="ARBA00022472"/>
    </source>
</evidence>
<dbReference type="GO" id="GO:0006353">
    <property type="term" value="P:DNA-templated transcription termination"/>
    <property type="evidence" value="ECO:0007669"/>
    <property type="project" value="UniProtKB-KW"/>
</dbReference>
<dbReference type="InterPro" id="IPR038538">
    <property type="entry name" value="MTERF_sf"/>
</dbReference>
<keyword evidence="3" id="KW-0809">Transit peptide</keyword>
<accession>A0AAD6PGG9</accession>
<evidence type="ECO:0000313" key="5">
    <source>
        <dbReference type="Proteomes" id="UP001162972"/>
    </source>
</evidence>
<dbReference type="InterPro" id="IPR003690">
    <property type="entry name" value="MTERF"/>
</dbReference>
<dbReference type="GO" id="GO:0003676">
    <property type="term" value="F:nucleic acid binding"/>
    <property type="evidence" value="ECO:0007669"/>
    <property type="project" value="InterPro"/>
</dbReference>
<dbReference type="PANTHER" id="PTHR13068">
    <property type="entry name" value="CGI-12 PROTEIN-RELATED"/>
    <property type="match status" value="1"/>
</dbReference>
<gene>
    <name evidence="4" type="ORF">OIU84_023589</name>
</gene>
<comment type="similarity">
    <text evidence="1">Belongs to the mTERF family.</text>
</comment>
<dbReference type="AlphaFoldDB" id="A0AAD6PGG9"/>
<evidence type="ECO:0000256" key="3">
    <source>
        <dbReference type="ARBA" id="ARBA00022946"/>
    </source>
</evidence>
<dbReference type="Gene3D" id="1.25.70.10">
    <property type="entry name" value="Transcription termination factor 3, mitochondrial"/>
    <property type="match status" value="1"/>
</dbReference>
<dbReference type="Pfam" id="PF02536">
    <property type="entry name" value="mTERF"/>
    <property type="match status" value="2"/>
</dbReference>
<dbReference type="PANTHER" id="PTHR13068:SF31">
    <property type="entry name" value="TRANSCRIPTION TERMINATION FACTOR MTERF2, CHLOROPLASTIC-LIKE"/>
    <property type="match status" value="1"/>
</dbReference>
<keyword evidence="5" id="KW-1185">Reference proteome</keyword>
<reference evidence="4 5" key="1">
    <citation type="journal article" date="2023" name="Int. J. Mol. Sci.">
        <title>De Novo Assembly and Annotation of 11 Diverse Shrub Willow (Salix) Genomes Reveals Novel Gene Organization in Sex-Linked Regions.</title>
        <authorList>
            <person name="Hyden B."/>
            <person name="Feng K."/>
            <person name="Yates T.B."/>
            <person name="Jawdy S."/>
            <person name="Cereghino C."/>
            <person name="Smart L.B."/>
            <person name="Muchero W."/>
        </authorList>
    </citation>
    <scope>NUCLEOTIDE SEQUENCE [LARGE SCALE GENOMIC DNA]</scope>
    <source>
        <tissue evidence="4">Shoot tip</tissue>
    </source>
</reference>